<accession>A0A1D2MDE4</accession>
<dbReference type="InterPro" id="IPR013087">
    <property type="entry name" value="Znf_C2H2_type"/>
</dbReference>
<keyword evidence="1" id="KW-0479">Metal-binding</keyword>
<dbReference type="GO" id="GO:0000981">
    <property type="term" value="F:DNA-binding transcription factor activity, RNA polymerase II-specific"/>
    <property type="evidence" value="ECO:0007669"/>
    <property type="project" value="TreeGrafter"/>
</dbReference>
<evidence type="ECO:0000256" key="3">
    <source>
        <dbReference type="ARBA" id="ARBA00022771"/>
    </source>
</evidence>
<dbReference type="SMART" id="SM00355">
    <property type="entry name" value="ZnF_C2H2"/>
    <property type="match status" value="4"/>
</dbReference>
<reference evidence="8 9" key="1">
    <citation type="journal article" date="2016" name="Genome Biol. Evol.">
        <title>Gene Family Evolution Reflects Adaptation to Soil Environmental Stressors in the Genome of the Collembolan Orchesella cincta.</title>
        <authorList>
            <person name="Faddeeva-Vakhrusheva A."/>
            <person name="Derks M.F."/>
            <person name="Anvar S.Y."/>
            <person name="Agamennone V."/>
            <person name="Suring W."/>
            <person name="Smit S."/>
            <person name="van Straalen N.M."/>
            <person name="Roelofs D."/>
        </authorList>
    </citation>
    <scope>NUCLEOTIDE SEQUENCE [LARGE SCALE GENOMIC DNA]</scope>
    <source>
        <tissue evidence="8">Mixed pool</tissue>
    </source>
</reference>
<keyword evidence="2" id="KW-0677">Repeat</keyword>
<keyword evidence="4" id="KW-0862">Zinc</keyword>
<gene>
    <name evidence="8" type="ORF">Ocin01_15799</name>
</gene>
<protein>
    <submittedName>
        <fullName evidence="8">Zinc finger and SCAN domain-containing protein 12</fullName>
    </submittedName>
</protein>
<name>A0A1D2MDE4_ORCCI</name>
<evidence type="ECO:0000259" key="7">
    <source>
        <dbReference type="PROSITE" id="PS50157"/>
    </source>
</evidence>
<dbReference type="GO" id="GO:0005634">
    <property type="term" value="C:nucleus"/>
    <property type="evidence" value="ECO:0007669"/>
    <property type="project" value="TreeGrafter"/>
</dbReference>
<organism evidence="8 9">
    <name type="scientific">Orchesella cincta</name>
    <name type="common">Springtail</name>
    <name type="synonym">Podura cincta</name>
    <dbReference type="NCBI Taxonomy" id="48709"/>
    <lineage>
        <taxon>Eukaryota</taxon>
        <taxon>Metazoa</taxon>
        <taxon>Ecdysozoa</taxon>
        <taxon>Arthropoda</taxon>
        <taxon>Hexapoda</taxon>
        <taxon>Collembola</taxon>
        <taxon>Entomobryomorpha</taxon>
        <taxon>Entomobryoidea</taxon>
        <taxon>Orchesellidae</taxon>
        <taxon>Orchesellinae</taxon>
        <taxon>Orchesella</taxon>
    </lineage>
</organism>
<feature type="compositionally biased region" description="Acidic residues" evidence="6">
    <location>
        <begin position="228"/>
        <end position="241"/>
    </location>
</feature>
<evidence type="ECO:0000256" key="1">
    <source>
        <dbReference type="ARBA" id="ARBA00022723"/>
    </source>
</evidence>
<proteinExistence type="predicted"/>
<dbReference type="PROSITE" id="PS50157">
    <property type="entry name" value="ZINC_FINGER_C2H2_2"/>
    <property type="match status" value="1"/>
</dbReference>
<keyword evidence="9" id="KW-1185">Reference proteome</keyword>
<feature type="compositionally biased region" description="Basic and acidic residues" evidence="6">
    <location>
        <begin position="435"/>
        <end position="452"/>
    </location>
</feature>
<evidence type="ECO:0000256" key="2">
    <source>
        <dbReference type="ARBA" id="ARBA00022737"/>
    </source>
</evidence>
<dbReference type="EMBL" id="LJIJ01001759">
    <property type="protein sequence ID" value="ODM90884.1"/>
    <property type="molecule type" value="Genomic_DNA"/>
</dbReference>
<feature type="region of interest" description="Disordered" evidence="6">
    <location>
        <begin position="384"/>
        <end position="452"/>
    </location>
</feature>
<dbReference type="SUPFAM" id="SSF57667">
    <property type="entry name" value="beta-beta-alpha zinc fingers"/>
    <property type="match status" value="1"/>
</dbReference>
<feature type="compositionally biased region" description="Acidic residues" evidence="6">
    <location>
        <begin position="413"/>
        <end position="429"/>
    </location>
</feature>
<comment type="caution">
    <text evidence="8">The sequence shown here is derived from an EMBL/GenBank/DDBJ whole genome shotgun (WGS) entry which is preliminary data.</text>
</comment>
<evidence type="ECO:0000313" key="9">
    <source>
        <dbReference type="Proteomes" id="UP000094527"/>
    </source>
</evidence>
<evidence type="ECO:0000256" key="6">
    <source>
        <dbReference type="SAM" id="MobiDB-lite"/>
    </source>
</evidence>
<dbReference type="GO" id="GO:0008270">
    <property type="term" value="F:zinc ion binding"/>
    <property type="evidence" value="ECO:0007669"/>
    <property type="project" value="UniProtKB-KW"/>
</dbReference>
<dbReference type="AlphaFoldDB" id="A0A1D2MDE4"/>
<feature type="domain" description="C2H2-type" evidence="7">
    <location>
        <begin position="570"/>
        <end position="597"/>
    </location>
</feature>
<feature type="region of interest" description="Disordered" evidence="6">
    <location>
        <begin position="171"/>
        <end position="245"/>
    </location>
</feature>
<dbReference type="PANTHER" id="PTHR24409:SF295">
    <property type="entry name" value="AZ2-RELATED"/>
    <property type="match status" value="1"/>
</dbReference>
<evidence type="ECO:0000313" key="8">
    <source>
        <dbReference type="EMBL" id="ODM90884.1"/>
    </source>
</evidence>
<dbReference type="PROSITE" id="PS00028">
    <property type="entry name" value="ZINC_FINGER_C2H2_1"/>
    <property type="match status" value="2"/>
</dbReference>
<evidence type="ECO:0000256" key="5">
    <source>
        <dbReference type="PROSITE-ProRule" id="PRU00042"/>
    </source>
</evidence>
<dbReference type="InterPro" id="IPR036236">
    <property type="entry name" value="Znf_C2H2_sf"/>
</dbReference>
<feature type="compositionally biased region" description="Basic and acidic residues" evidence="6">
    <location>
        <begin position="190"/>
        <end position="216"/>
    </location>
</feature>
<evidence type="ECO:0000256" key="4">
    <source>
        <dbReference type="ARBA" id="ARBA00022833"/>
    </source>
</evidence>
<keyword evidence="3 5" id="KW-0863">Zinc-finger</keyword>
<dbReference type="Proteomes" id="UP000094527">
    <property type="component" value="Unassembled WGS sequence"/>
</dbReference>
<dbReference type="STRING" id="48709.A0A1D2MDE4"/>
<feature type="compositionally biased region" description="Acidic residues" evidence="6">
    <location>
        <begin position="385"/>
        <end position="404"/>
    </location>
</feature>
<dbReference type="PANTHER" id="PTHR24409">
    <property type="entry name" value="ZINC FINGER PROTEIN 142"/>
    <property type="match status" value="1"/>
</dbReference>
<sequence>MSRRRKRGIPSPPKSTQCVFCASPCPSSFSIVNGEVKRLKTDPHHVKKCTPPPHQLTFLEEEDCSSLAAQLKVLFILKNILDVGEGKLHKFLGHLEGQFHPEFWLQTCGYCGEAVRVCYETSKEISRLQRKFSTIREELKGRILETREHATEDEVVSSVWKEVRDEIIKGGVEINRPPTDVDGDDNDEEKCEKSDIPADHDAEVDSSDRKAVKEELLEGELGSSLADLNEEDDDDQDDCDEGGFTKISINSNIFADEEEDEDIDDFLMGNPLPEEDEESNIELYESQNDCTTCPKKIKERKPSLEKKEGRKQKLSTVIPNASDDDIQFEVIVRDTRPTPPLEFSSYQKRKKGRICYKCLGCPYFETLHLHKIKAHVKIHRPVVSDDVDDNGDEEKESSANEDEEAPIHIDGSIFEDENNGEDEEDEEEFQLNLEHSNDNAEDPLKFKEEDRKGRKQKLVPICSSQSDIQLIPPPVIKEEPQYTTLRKERRTSYQCSQCPALYVEWGLMFEHLNLHRPGSTAITCPTADCGWALGPEKSWLSRHNLKHHRPEGAVVQAKPKVPTRKRNTYYRCTDCQALFMGLQRLTAHYLVHDNGRGRECKECGWYSTNLPNHMSFWHPEEGGIRAEMRLRTADNRIITLGRGEKPPKRVPSNKIPD</sequence>
<dbReference type="GO" id="GO:0000977">
    <property type="term" value="F:RNA polymerase II transcription regulatory region sequence-specific DNA binding"/>
    <property type="evidence" value="ECO:0007669"/>
    <property type="project" value="TreeGrafter"/>
</dbReference>